<accession>A0A3N0EI51</accession>
<dbReference type="Proteomes" id="UP000269198">
    <property type="component" value="Unassembled WGS sequence"/>
</dbReference>
<proteinExistence type="predicted"/>
<comment type="caution">
    <text evidence="2">The sequence shown here is derived from an EMBL/GenBank/DDBJ whole genome shotgun (WGS) entry which is preliminary data.</text>
</comment>
<protein>
    <submittedName>
        <fullName evidence="2">Uncharacterized protein</fullName>
    </submittedName>
</protein>
<name>A0A3N0EI51_9ACTN</name>
<feature type="compositionally biased region" description="Basic and acidic residues" evidence="1">
    <location>
        <begin position="64"/>
        <end position="77"/>
    </location>
</feature>
<keyword evidence="3" id="KW-1185">Reference proteome</keyword>
<evidence type="ECO:0000313" key="3">
    <source>
        <dbReference type="Proteomes" id="UP000269198"/>
    </source>
</evidence>
<dbReference type="AlphaFoldDB" id="A0A3N0EI51"/>
<reference evidence="2 3" key="1">
    <citation type="submission" date="2018-11" db="EMBL/GenBank/DDBJ databases">
        <title>The genome draft of YIM 96095.</title>
        <authorList>
            <person name="Tang S.-K."/>
            <person name="Chunyu W.-X."/>
            <person name="Feng Y.-Z."/>
        </authorList>
    </citation>
    <scope>NUCLEOTIDE SEQUENCE [LARGE SCALE GENOMIC DNA]</scope>
    <source>
        <strain evidence="2 3">YIM 96095</strain>
    </source>
</reference>
<organism evidence="2 3">
    <name type="scientific">Halostreptopolyspora alba</name>
    <dbReference type="NCBI Taxonomy" id="2487137"/>
    <lineage>
        <taxon>Bacteria</taxon>
        <taxon>Bacillati</taxon>
        <taxon>Actinomycetota</taxon>
        <taxon>Actinomycetes</taxon>
        <taxon>Streptosporangiales</taxon>
        <taxon>Nocardiopsidaceae</taxon>
        <taxon>Halostreptopolyspora</taxon>
    </lineage>
</organism>
<evidence type="ECO:0000256" key="1">
    <source>
        <dbReference type="SAM" id="MobiDB-lite"/>
    </source>
</evidence>
<gene>
    <name evidence="2" type="ORF">EFW17_01215</name>
</gene>
<dbReference type="EMBL" id="RJMB01000001">
    <property type="protein sequence ID" value="RNL87462.1"/>
    <property type="molecule type" value="Genomic_DNA"/>
</dbReference>
<evidence type="ECO:0000313" key="2">
    <source>
        <dbReference type="EMBL" id="RNL87462.1"/>
    </source>
</evidence>
<feature type="region of interest" description="Disordered" evidence="1">
    <location>
        <begin position="13"/>
        <end position="77"/>
    </location>
</feature>
<dbReference type="RefSeq" id="WP_123199327.1">
    <property type="nucleotide sequence ID" value="NZ_RJMB01000001.1"/>
</dbReference>
<sequence length="77" mass="8258">MSEPERACVSGCFAAPKGPPAPPTIHRRRPDPIVGGERRFPRARVTGVVGSRVDAGHPTTSDEPGSREERGDSHLFV</sequence>